<dbReference type="PRINTS" id="PR01021">
    <property type="entry name" value="OMPADOMAIN"/>
</dbReference>
<evidence type="ECO:0000256" key="2">
    <source>
        <dbReference type="ARBA" id="ARBA00023136"/>
    </source>
</evidence>
<dbReference type="RefSeq" id="WP_265424434.1">
    <property type="nucleotide sequence ID" value="NZ_JAPFPW010000005.1"/>
</dbReference>
<dbReference type="InterPro" id="IPR050330">
    <property type="entry name" value="Bact_OuterMem_StrucFunc"/>
</dbReference>
<dbReference type="Pfam" id="PF00691">
    <property type="entry name" value="OmpA"/>
    <property type="match status" value="1"/>
</dbReference>
<dbReference type="PANTHER" id="PTHR30329">
    <property type="entry name" value="STATOR ELEMENT OF FLAGELLAR MOTOR COMPLEX"/>
    <property type="match status" value="1"/>
</dbReference>
<organism evidence="7 8">
    <name type="scientific">Desulfobotulus pelophilus</name>
    <dbReference type="NCBI Taxonomy" id="2823377"/>
    <lineage>
        <taxon>Bacteria</taxon>
        <taxon>Pseudomonadati</taxon>
        <taxon>Thermodesulfobacteriota</taxon>
        <taxon>Desulfobacteria</taxon>
        <taxon>Desulfobacterales</taxon>
        <taxon>Desulfobacteraceae</taxon>
        <taxon>Desulfobotulus</taxon>
    </lineage>
</organism>
<keyword evidence="3" id="KW-0998">Cell outer membrane</keyword>
<feature type="domain" description="OmpA-like" evidence="6">
    <location>
        <begin position="212"/>
        <end position="332"/>
    </location>
</feature>
<dbReference type="SUPFAM" id="SSF103088">
    <property type="entry name" value="OmpA-like"/>
    <property type="match status" value="1"/>
</dbReference>
<dbReference type="CDD" id="cd07185">
    <property type="entry name" value="OmpA_C-like"/>
    <property type="match status" value="1"/>
</dbReference>
<dbReference type="EMBL" id="JAPFPW010000005">
    <property type="protein sequence ID" value="MCW7753564.1"/>
    <property type="molecule type" value="Genomic_DNA"/>
</dbReference>
<evidence type="ECO:0000256" key="3">
    <source>
        <dbReference type="ARBA" id="ARBA00023237"/>
    </source>
</evidence>
<dbReference type="InterPro" id="IPR036737">
    <property type="entry name" value="OmpA-like_sf"/>
</dbReference>
<reference evidence="7 8" key="1">
    <citation type="submission" date="2022-11" db="EMBL/GenBank/DDBJ databases">
        <title>Desulfobotulus tamanensis H1 sp. nov. - anaerobic, alkaliphilic, sulphate reducing bacterium isolated from terrestrial mud volcano.</title>
        <authorList>
            <person name="Frolova A."/>
            <person name="Merkel A.Y."/>
            <person name="Slobodkin A.I."/>
        </authorList>
    </citation>
    <scope>NUCLEOTIDE SEQUENCE [LARGE SCALE GENOMIC DNA]</scope>
    <source>
        <strain evidence="7 8">H1</strain>
    </source>
</reference>
<dbReference type="Gene3D" id="3.30.1330.60">
    <property type="entry name" value="OmpA-like domain"/>
    <property type="match status" value="1"/>
</dbReference>
<sequence>MKKSCLPGLILTGLFLMQAVPAFSEALNTLVVLRDGTRIQSSAYHIPADYTEEGLLRHDSSVRVRDLQLSAFRFTREGQRFFVPLEEARRKFASVELLSVPGSSSHGSLVMKITPIQGEPFDVQQGALIRHVGDEYPAFEMEVEKYVASEDRWQRNYLAWKDVKEIHFKRLQPVEKDEKPEEEERVLVGTPLTGDGHSVEVLTELLLAMVQAGRSGGRLSFDVRFDVNAATLRPDSRNVLDRLGAALRDPRLAGTRFRLGGHADTTGQAAHNLNLSRRRAESVRSYLVQQAGIETYRLEASGYGDTRPVATNRTPEGRQSNRRVEIEFLPPG</sequence>
<dbReference type="InterPro" id="IPR006664">
    <property type="entry name" value="OMP_bac"/>
</dbReference>
<keyword evidence="2 4" id="KW-0472">Membrane</keyword>
<evidence type="ECO:0000256" key="1">
    <source>
        <dbReference type="ARBA" id="ARBA00004442"/>
    </source>
</evidence>
<gene>
    <name evidence="7" type="ORF">OOT00_06120</name>
</gene>
<comment type="caution">
    <text evidence="7">The sequence shown here is derived from an EMBL/GenBank/DDBJ whole genome shotgun (WGS) entry which is preliminary data.</text>
</comment>
<feature type="signal peptide" evidence="5">
    <location>
        <begin position="1"/>
        <end position="24"/>
    </location>
</feature>
<accession>A0ABT3N7X8</accession>
<feature type="chain" id="PRO_5047490824" evidence="5">
    <location>
        <begin position="25"/>
        <end position="332"/>
    </location>
</feature>
<evidence type="ECO:0000313" key="7">
    <source>
        <dbReference type="EMBL" id="MCW7753564.1"/>
    </source>
</evidence>
<keyword evidence="8" id="KW-1185">Reference proteome</keyword>
<dbReference type="Proteomes" id="UP001209681">
    <property type="component" value="Unassembled WGS sequence"/>
</dbReference>
<dbReference type="PANTHER" id="PTHR30329:SF21">
    <property type="entry name" value="LIPOPROTEIN YIAD-RELATED"/>
    <property type="match status" value="1"/>
</dbReference>
<comment type="subcellular location">
    <subcellularLocation>
        <location evidence="1">Cell outer membrane</location>
    </subcellularLocation>
</comment>
<evidence type="ECO:0000256" key="4">
    <source>
        <dbReference type="PROSITE-ProRule" id="PRU00473"/>
    </source>
</evidence>
<evidence type="ECO:0000313" key="8">
    <source>
        <dbReference type="Proteomes" id="UP001209681"/>
    </source>
</evidence>
<evidence type="ECO:0000256" key="5">
    <source>
        <dbReference type="SAM" id="SignalP"/>
    </source>
</evidence>
<name>A0ABT3N7X8_9BACT</name>
<protein>
    <submittedName>
        <fullName evidence="7">OmpA family protein</fullName>
    </submittedName>
</protein>
<keyword evidence="5" id="KW-0732">Signal</keyword>
<dbReference type="InterPro" id="IPR006665">
    <property type="entry name" value="OmpA-like"/>
</dbReference>
<dbReference type="PROSITE" id="PS51123">
    <property type="entry name" value="OMPA_2"/>
    <property type="match status" value="1"/>
</dbReference>
<proteinExistence type="predicted"/>
<evidence type="ECO:0000259" key="6">
    <source>
        <dbReference type="PROSITE" id="PS51123"/>
    </source>
</evidence>